<dbReference type="Pfam" id="PF00300">
    <property type="entry name" value="His_Phos_1"/>
    <property type="match status" value="1"/>
</dbReference>
<dbReference type="PANTHER" id="PTHR48100:SF57">
    <property type="entry name" value="PHOSPHOGLYCERATE MUTASE"/>
    <property type="match status" value="1"/>
</dbReference>
<reference evidence="2 3" key="1">
    <citation type="submission" date="2016-10" db="EMBL/GenBank/DDBJ databases">
        <authorList>
            <person name="Cai Z."/>
        </authorList>
    </citation>
    <scope>NUCLEOTIDE SEQUENCE [LARGE SCALE GENOMIC DNA]</scope>
</reference>
<evidence type="ECO:0000313" key="3">
    <source>
        <dbReference type="Proteomes" id="UP000256970"/>
    </source>
</evidence>
<gene>
    <name evidence="2" type="ORF">BQ4739_LOCUS7217</name>
</gene>
<dbReference type="GO" id="GO:0016791">
    <property type="term" value="F:phosphatase activity"/>
    <property type="evidence" value="ECO:0007669"/>
    <property type="project" value="TreeGrafter"/>
</dbReference>
<comment type="similarity">
    <text evidence="1">Belongs to the phosphoglycerate mutase family.</text>
</comment>
<dbReference type="InterPro" id="IPR013078">
    <property type="entry name" value="His_Pase_superF_clade-1"/>
</dbReference>
<dbReference type="Proteomes" id="UP000256970">
    <property type="component" value="Unassembled WGS sequence"/>
</dbReference>
<dbReference type="SMART" id="SM00855">
    <property type="entry name" value="PGAM"/>
    <property type="match status" value="1"/>
</dbReference>
<proteinExistence type="inferred from homology"/>
<dbReference type="EMBL" id="FNXT01000746">
    <property type="protein sequence ID" value="SZX66810.1"/>
    <property type="molecule type" value="Genomic_DNA"/>
</dbReference>
<protein>
    <recommendedName>
        <fullName evidence="4">Histidine phosphatase family protein</fullName>
    </recommendedName>
</protein>
<evidence type="ECO:0008006" key="4">
    <source>
        <dbReference type="Google" id="ProtNLM"/>
    </source>
</evidence>
<dbReference type="InterPro" id="IPR029033">
    <property type="entry name" value="His_PPase_superfam"/>
</dbReference>
<evidence type="ECO:0000313" key="2">
    <source>
        <dbReference type="EMBL" id="SZX66810.1"/>
    </source>
</evidence>
<name>A0A383VPJ7_TETOB</name>
<dbReference type="SUPFAM" id="SSF53254">
    <property type="entry name" value="Phosphoglycerate mutase-like"/>
    <property type="match status" value="1"/>
</dbReference>
<keyword evidence="3" id="KW-1185">Reference proteome</keyword>
<dbReference type="PANTHER" id="PTHR48100">
    <property type="entry name" value="BROAD-SPECIFICITY PHOSPHATASE YOR283W-RELATED"/>
    <property type="match status" value="1"/>
</dbReference>
<organism evidence="2 3">
    <name type="scientific">Tetradesmus obliquus</name>
    <name type="common">Green alga</name>
    <name type="synonym">Acutodesmus obliquus</name>
    <dbReference type="NCBI Taxonomy" id="3088"/>
    <lineage>
        <taxon>Eukaryota</taxon>
        <taxon>Viridiplantae</taxon>
        <taxon>Chlorophyta</taxon>
        <taxon>core chlorophytes</taxon>
        <taxon>Chlorophyceae</taxon>
        <taxon>CS clade</taxon>
        <taxon>Sphaeropleales</taxon>
        <taxon>Scenedesmaceae</taxon>
        <taxon>Tetradesmus</taxon>
    </lineage>
</organism>
<evidence type="ECO:0000256" key="1">
    <source>
        <dbReference type="ARBA" id="ARBA00038362"/>
    </source>
</evidence>
<accession>A0A383VPJ7</accession>
<sequence>MGDKIVHLMRHGVTEMNVYLSTNRYGSKGFRDPLLYDTRLTEKGKLGAMSAAARIRKLRPQPELLVVSPLTRALQTASLAFGEQPGCPVLVEPLWRERLYLSSDVGRPGQQLAQEFPHFEFDHLPDVWWHTETPHDPLAIHEEPEDVFNQRMQQLQAWLAARPERCIAVVSHWACLQALTGDHFNNCELRTTRASHLQLSRVLL</sequence>
<dbReference type="Gene3D" id="3.40.50.1240">
    <property type="entry name" value="Phosphoglycerate mutase-like"/>
    <property type="match status" value="1"/>
</dbReference>
<dbReference type="CDD" id="cd07067">
    <property type="entry name" value="HP_PGM_like"/>
    <property type="match status" value="1"/>
</dbReference>
<dbReference type="GO" id="GO:0005737">
    <property type="term" value="C:cytoplasm"/>
    <property type="evidence" value="ECO:0007669"/>
    <property type="project" value="TreeGrafter"/>
</dbReference>
<dbReference type="AlphaFoldDB" id="A0A383VPJ7"/>
<dbReference type="InterPro" id="IPR050275">
    <property type="entry name" value="PGM_Phosphatase"/>
</dbReference>